<dbReference type="EMBL" id="JAPHNI010000689">
    <property type="protein sequence ID" value="KAJ8108844.1"/>
    <property type="molecule type" value="Genomic_DNA"/>
</dbReference>
<comment type="caution">
    <text evidence="1">The sequence shown here is derived from an EMBL/GenBank/DDBJ whole genome shotgun (WGS) entry which is preliminary data.</text>
</comment>
<protein>
    <submittedName>
        <fullName evidence="1">Uncharacterized protein</fullName>
    </submittedName>
</protein>
<name>A0ACC2I0F1_9PLEO</name>
<proteinExistence type="predicted"/>
<accession>A0ACC2I0F1</accession>
<organism evidence="1 2">
    <name type="scientific">Boeremia exigua</name>
    <dbReference type="NCBI Taxonomy" id="749465"/>
    <lineage>
        <taxon>Eukaryota</taxon>
        <taxon>Fungi</taxon>
        <taxon>Dikarya</taxon>
        <taxon>Ascomycota</taxon>
        <taxon>Pezizomycotina</taxon>
        <taxon>Dothideomycetes</taxon>
        <taxon>Pleosporomycetidae</taxon>
        <taxon>Pleosporales</taxon>
        <taxon>Pleosporineae</taxon>
        <taxon>Didymellaceae</taxon>
        <taxon>Boeremia</taxon>
    </lineage>
</organism>
<keyword evidence="2" id="KW-1185">Reference proteome</keyword>
<evidence type="ECO:0000313" key="2">
    <source>
        <dbReference type="Proteomes" id="UP001153331"/>
    </source>
</evidence>
<dbReference type="Proteomes" id="UP001153331">
    <property type="component" value="Unassembled WGS sequence"/>
</dbReference>
<reference evidence="1" key="1">
    <citation type="submission" date="2022-11" db="EMBL/GenBank/DDBJ databases">
        <title>Genome Sequence of Boeremia exigua.</title>
        <authorList>
            <person name="Buettner E."/>
        </authorList>
    </citation>
    <scope>NUCLEOTIDE SEQUENCE</scope>
    <source>
        <strain evidence="1">CU02</strain>
    </source>
</reference>
<sequence length="297" mass="31566">MDQVSLDLGLEGSHVLITGGAGLIGRVVVDSFIAAGAKVSSLDVVYPPSSQKGNAPTNTAHSAFVSVHCDVSSEVEVQQGFATAIAAHGPVDIAIALASLDLSVLNPSPIADASFNQLRQVLDINVAGTWLMAREWVRGLRDARGSNTSLKHPNLIIIGSESGSFGERHNAEYSLGKSAVQGGLLNSLRLDIPKEWPGARVNVVAPGPVRTQRWEEECKQNPDQYYLDAQATVRHPALVHTTTALGEPVPIRAVAMTILSIASHNFSSHVHGQIIAVDGGKQGKVVWTRDEAPQPYE</sequence>
<evidence type="ECO:0000313" key="1">
    <source>
        <dbReference type="EMBL" id="KAJ8108844.1"/>
    </source>
</evidence>
<gene>
    <name evidence="1" type="ORF">OPT61_g7888</name>
</gene>